<dbReference type="GO" id="GO:0008157">
    <property type="term" value="F:protein phosphatase 1 binding"/>
    <property type="evidence" value="ECO:0007669"/>
    <property type="project" value="TreeGrafter"/>
</dbReference>
<evidence type="ECO:0000313" key="3">
    <source>
        <dbReference type="EMBL" id="JAI08222.1"/>
    </source>
</evidence>
<dbReference type="Pfam" id="PF03370">
    <property type="entry name" value="CBM_21"/>
    <property type="match status" value="1"/>
</dbReference>
<name>A0A0E9Y0L1_ANGAN</name>
<organism evidence="3">
    <name type="scientific">Anguilla anguilla</name>
    <name type="common">European freshwater eel</name>
    <name type="synonym">Muraena anguilla</name>
    <dbReference type="NCBI Taxonomy" id="7936"/>
    <lineage>
        <taxon>Eukaryota</taxon>
        <taxon>Metazoa</taxon>
        <taxon>Chordata</taxon>
        <taxon>Craniata</taxon>
        <taxon>Vertebrata</taxon>
        <taxon>Euteleostomi</taxon>
        <taxon>Actinopterygii</taxon>
        <taxon>Neopterygii</taxon>
        <taxon>Teleostei</taxon>
        <taxon>Anguilliformes</taxon>
        <taxon>Anguillidae</taxon>
        <taxon>Anguilla</taxon>
    </lineage>
</organism>
<dbReference type="GO" id="GO:0005979">
    <property type="term" value="P:regulation of glycogen biosynthetic process"/>
    <property type="evidence" value="ECO:0007669"/>
    <property type="project" value="TreeGrafter"/>
</dbReference>
<feature type="domain" description="CBM21" evidence="2">
    <location>
        <begin position="165"/>
        <end position="274"/>
    </location>
</feature>
<dbReference type="InterPro" id="IPR050782">
    <property type="entry name" value="PP1_regulatory_subunit_3"/>
</dbReference>
<evidence type="ECO:0000256" key="1">
    <source>
        <dbReference type="SAM" id="MobiDB-lite"/>
    </source>
</evidence>
<dbReference type="PANTHER" id="PTHR12307">
    <property type="entry name" value="PROTEIN PHOSPHATASE 1 REGULATORY SUBUNIT"/>
    <property type="match status" value="1"/>
</dbReference>
<dbReference type="InterPro" id="IPR005036">
    <property type="entry name" value="CBM21_dom"/>
</dbReference>
<accession>A0A0E9Y0L1</accession>
<dbReference type="Gene3D" id="2.60.40.2440">
    <property type="entry name" value="Carbohydrate binding type-21 domain"/>
    <property type="match status" value="1"/>
</dbReference>
<feature type="region of interest" description="Disordered" evidence="1">
    <location>
        <begin position="29"/>
        <end position="49"/>
    </location>
</feature>
<dbReference type="EMBL" id="GBXM01000356">
    <property type="protein sequence ID" value="JAI08222.1"/>
    <property type="molecule type" value="Transcribed_RNA"/>
</dbReference>
<reference evidence="3" key="2">
    <citation type="journal article" date="2015" name="Fish Shellfish Immunol.">
        <title>Early steps in the European eel (Anguilla anguilla)-Vibrio vulnificus interaction in the gills: Role of the RtxA13 toxin.</title>
        <authorList>
            <person name="Callol A."/>
            <person name="Pajuelo D."/>
            <person name="Ebbesson L."/>
            <person name="Teles M."/>
            <person name="MacKenzie S."/>
            <person name="Amaro C."/>
        </authorList>
    </citation>
    <scope>NUCLEOTIDE SEQUENCE</scope>
</reference>
<dbReference type="GO" id="GO:2001069">
    <property type="term" value="F:glycogen binding"/>
    <property type="evidence" value="ECO:0007669"/>
    <property type="project" value="TreeGrafter"/>
</dbReference>
<dbReference type="PANTHER" id="PTHR12307:SF7">
    <property type="entry name" value="PROTEIN PHOSPHATASE 1 REGULATORY SUBUNIT 3G"/>
    <property type="match status" value="1"/>
</dbReference>
<sequence>MDINGTESHMSDTGHVHNYKQGCKSVERNSWKSFGEPPPENGNGLDDNADYTDFEEQQILLKDRRRAKSLPAYPEQTSLFKKISQGCRKRVKFADALGLNLESVKHFSSTDDPHVPSKVFSRLQTFPPQQECELFGDLCDTFNSTLAVDRLVPTFKMPVEKTDFETRVERCRVTLEKITVTRFDVRGTIRALTSGSCKREVGVRYTFNDWLSFMDAQAIPMSGKNTAAVGEKFMFTMYTPPFMDPSSSVHFAVYSKTDYGEFWDNNEGKNYTLKYHCISTYETAAFLAT</sequence>
<protein>
    <recommendedName>
        <fullName evidence="2">CBM21 domain-containing protein</fullName>
    </recommendedName>
</protein>
<dbReference type="InterPro" id="IPR038175">
    <property type="entry name" value="CBM21_dom_sf"/>
</dbReference>
<dbReference type="AlphaFoldDB" id="A0A0E9Y0L1"/>
<proteinExistence type="predicted"/>
<dbReference type="PROSITE" id="PS51159">
    <property type="entry name" value="CBM21"/>
    <property type="match status" value="1"/>
</dbReference>
<dbReference type="GO" id="GO:0000164">
    <property type="term" value="C:protein phosphatase type 1 complex"/>
    <property type="evidence" value="ECO:0007669"/>
    <property type="project" value="TreeGrafter"/>
</dbReference>
<reference evidence="3" key="1">
    <citation type="submission" date="2014-11" db="EMBL/GenBank/DDBJ databases">
        <authorList>
            <person name="Amaro Gonzalez C."/>
        </authorList>
    </citation>
    <scope>NUCLEOTIDE SEQUENCE</scope>
</reference>
<evidence type="ECO:0000259" key="2">
    <source>
        <dbReference type="PROSITE" id="PS51159"/>
    </source>
</evidence>